<name>A0A942Z5E6_9BACI</name>
<dbReference type="Proteomes" id="UP000676456">
    <property type="component" value="Unassembled WGS sequence"/>
</dbReference>
<feature type="domain" description="Heparin-sulfate lyase N-terminal" evidence="6">
    <location>
        <begin position="53"/>
        <end position="286"/>
    </location>
</feature>
<dbReference type="Pfam" id="PF07940">
    <property type="entry name" value="Hepar_II_III_C"/>
    <property type="match status" value="1"/>
</dbReference>
<sequence>MKLKMMRKIPSTEKLFEKEVKIKRIDIFDIDVKRIETFLREIPNDKKLEVINIADKAIEGKIIAFSSTELDYGNPINWHYNPNTKVEVSNTIKWYRIPDFDPKRGDIKIIWEASRFTHFIYFARAYLITKEKKYYKAFSEQLNSWIKENSYSYGVNYKCGQESTLRMINALMTYSVFKSYGFDNQTDKDNLRKLVEGSYKKVLSNFFYTHKCIKNNHTLSEITGLIIGAWCSDNKIKLKKAYCLLNKEIKKQFSNDGGYIQNSFNYQRLALQLMEFNLKISDKTKLSLTKENQNLIKNSAQMMYQLQNEAGDIPNRGANDGALIFPVTSCNYRDFRSVINSINCILENERLYQSGIYDEEILWFLDKKIENIPVKPIKRTSKAYSEAGIFSLRSNEDTFLMTILKNNKTRPSHMDQLHIDLWHKGINIFCDNGSYSYADQIGKKLALTSSHNTVKVNGVEQMNKKGAFLVTNWSKCKDVTFTHNSFRGTMISKNGYQHTRTIKKNKLGYSITDNIMGDGEFCEFYFHTPCDVKRNSSGFELYHEGDIICSVTTKGDVEVRKAYKSLYYLKKEEISCVTVKDIMSDNNCSMKFDIELKHP</sequence>
<keyword evidence="2" id="KW-0732">Signal</keyword>
<evidence type="ECO:0000259" key="5">
    <source>
        <dbReference type="Pfam" id="PF07940"/>
    </source>
</evidence>
<dbReference type="SUPFAM" id="SSF48230">
    <property type="entry name" value="Chondroitin AC/alginate lyase"/>
    <property type="match status" value="1"/>
</dbReference>
<keyword evidence="3" id="KW-0574">Periplasm</keyword>
<gene>
    <name evidence="7" type="ORF">KHA91_11410</name>
</gene>
<dbReference type="InterPro" id="IPR008929">
    <property type="entry name" value="Chondroitin_lyas"/>
</dbReference>
<evidence type="ECO:0000313" key="8">
    <source>
        <dbReference type="Proteomes" id="UP000676456"/>
    </source>
</evidence>
<evidence type="ECO:0000259" key="6">
    <source>
        <dbReference type="Pfam" id="PF16889"/>
    </source>
</evidence>
<dbReference type="Gene3D" id="2.70.98.70">
    <property type="match status" value="1"/>
</dbReference>
<protein>
    <submittedName>
        <fullName evidence="7">Heparinase II/III family protein</fullName>
    </submittedName>
</protein>
<dbReference type="PANTHER" id="PTHR39210">
    <property type="entry name" value="HEPARIN-SULFATE LYASE"/>
    <property type="match status" value="1"/>
</dbReference>
<dbReference type="InterPro" id="IPR031680">
    <property type="entry name" value="Hepar_II_III_N"/>
</dbReference>
<feature type="domain" description="Heparinase II/III-like C-terminal" evidence="5">
    <location>
        <begin position="378"/>
        <end position="550"/>
    </location>
</feature>
<dbReference type="Gene3D" id="1.50.10.100">
    <property type="entry name" value="Chondroitin AC/alginate lyase"/>
    <property type="match status" value="1"/>
</dbReference>
<comment type="caution">
    <text evidence="7">The sequence shown here is derived from an EMBL/GenBank/DDBJ whole genome shotgun (WGS) entry which is preliminary data.</text>
</comment>
<organism evidence="7 8">
    <name type="scientific">Lederbergia citrea</name>
    <dbReference type="NCBI Taxonomy" id="2833581"/>
    <lineage>
        <taxon>Bacteria</taxon>
        <taxon>Bacillati</taxon>
        <taxon>Bacillota</taxon>
        <taxon>Bacilli</taxon>
        <taxon>Bacillales</taxon>
        <taxon>Bacillaceae</taxon>
        <taxon>Lederbergia</taxon>
    </lineage>
</organism>
<comment type="subcellular location">
    <subcellularLocation>
        <location evidence="1">Periplasm</location>
    </subcellularLocation>
</comment>
<evidence type="ECO:0000256" key="4">
    <source>
        <dbReference type="ARBA" id="ARBA00023239"/>
    </source>
</evidence>
<accession>A0A942Z5E6</accession>
<keyword evidence="4" id="KW-0456">Lyase</keyword>
<dbReference type="GO" id="GO:0042597">
    <property type="term" value="C:periplasmic space"/>
    <property type="evidence" value="ECO:0007669"/>
    <property type="project" value="UniProtKB-SubCell"/>
</dbReference>
<dbReference type="Pfam" id="PF16889">
    <property type="entry name" value="Hepar_II_III_N"/>
    <property type="match status" value="1"/>
</dbReference>
<dbReference type="InterPro" id="IPR012480">
    <property type="entry name" value="Hepar_II_III_C"/>
</dbReference>
<dbReference type="AlphaFoldDB" id="A0A942Z5E6"/>
<evidence type="ECO:0000256" key="3">
    <source>
        <dbReference type="ARBA" id="ARBA00022764"/>
    </source>
</evidence>
<keyword evidence="8" id="KW-1185">Reference proteome</keyword>
<dbReference type="PANTHER" id="PTHR39210:SF1">
    <property type="entry name" value="HEPARIN-SULFATE LYASE"/>
    <property type="match status" value="1"/>
</dbReference>
<dbReference type="RefSeq" id="WP_213098369.1">
    <property type="nucleotide sequence ID" value="NZ_JAGYPN010000002.1"/>
</dbReference>
<proteinExistence type="predicted"/>
<dbReference type="GO" id="GO:0016829">
    <property type="term" value="F:lyase activity"/>
    <property type="evidence" value="ECO:0007669"/>
    <property type="project" value="UniProtKB-KW"/>
</dbReference>
<dbReference type="EMBL" id="JAGYPN010000002">
    <property type="protein sequence ID" value="MBS4223350.1"/>
    <property type="molecule type" value="Genomic_DNA"/>
</dbReference>
<reference evidence="7 8" key="1">
    <citation type="submission" date="2021-05" db="EMBL/GenBank/DDBJ databases">
        <title>Novel Bacillus species.</title>
        <authorList>
            <person name="Liu G."/>
        </authorList>
    </citation>
    <scope>NUCLEOTIDE SEQUENCE [LARGE SCALE GENOMIC DNA]</scope>
    <source>
        <strain evidence="7 8">FJAT-49682</strain>
    </source>
</reference>
<evidence type="ECO:0000256" key="2">
    <source>
        <dbReference type="ARBA" id="ARBA00022729"/>
    </source>
</evidence>
<evidence type="ECO:0000313" key="7">
    <source>
        <dbReference type="EMBL" id="MBS4223350.1"/>
    </source>
</evidence>
<evidence type="ECO:0000256" key="1">
    <source>
        <dbReference type="ARBA" id="ARBA00004418"/>
    </source>
</evidence>